<evidence type="ECO:0000313" key="3">
    <source>
        <dbReference type="Proteomes" id="UP001152803"/>
    </source>
</evidence>
<evidence type="ECO:0000256" key="1">
    <source>
        <dbReference type="SAM" id="MobiDB-lite"/>
    </source>
</evidence>
<evidence type="ECO:0000313" key="2">
    <source>
        <dbReference type="EMBL" id="KAJ8288663.1"/>
    </source>
</evidence>
<keyword evidence="3" id="KW-1185">Reference proteome</keyword>
<dbReference type="EMBL" id="JAFJMO010000001">
    <property type="protein sequence ID" value="KAJ8288663.1"/>
    <property type="molecule type" value="Genomic_DNA"/>
</dbReference>
<accession>A0A9Q1E2X9</accession>
<dbReference type="Proteomes" id="UP001152803">
    <property type="component" value="Unassembled WGS sequence"/>
</dbReference>
<feature type="region of interest" description="Disordered" evidence="1">
    <location>
        <begin position="1"/>
        <end position="29"/>
    </location>
</feature>
<name>A0A9Q1E2X9_CONCO</name>
<proteinExistence type="predicted"/>
<sequence length="66" mass="7261">MEQRDGSHGVRSGVEGRAAVRPGRQTSNEFEVQLTERVRVCLGLALCAAKTPDLDRLGQCRHSQRA</sequence>
<reference evidence="2" key="1">
    <citation type="journal article" date="2023" name="Science">
        <title>Genome structures resolve the early diversification of teleost fishes.</title>
        <authorList>
            <person name="Parey E."/>
            <person name="Louis A."/>
            <person name="Montfort J."/>
            <person name="Bouchez O."/>
            <person name="Roques C."/>
            <person name="Iampietro C."/>
            <person name="Lluch J."/>
            <person name="Castinel A."/>
            <person name="Donnadieu C."/>
            <person name="Desvignes T."/>
            <person name="Floi Bucao C."/>
            <person name="Jouanno E."/>
            <person name="Wen M."/>
            <person name="Mejri S."/>
            <person name="Dirks R."/>
            <person name="Jansen H."/>
            <person name="Henkel C."/>
            <person name="Chen W.J."/>
            <person name="Zahm M."/>
            <person name="Cabau C."/>
            <person name="Klopp C."/>
            <person name="Thompson A.W."/>
            <person name="Robinson-Rechavi M."/>
            <person name="Braasch I."/>
            <person name="Lecointre G."/>
            <person name="Bobe J."/>
            <person name="Postlethwait J.H."/>
            <person name="Berthelot C."/>
            <person name="Roest Crollius H."/>
            <person name="Guiguen Y."/>
        </authorList>
    </citation>
    <scope>NUCLEOTIDE SEQUENCE</scope>
    <source>
        <strain evidence="2">Concon-B</strain>
    </source>
</reference>
<organism evidence="2 3">
    <name type="scientific">Conger conger</name>
    <name type="common">Conger eel</name>
    <name type="synonym">Muraena conger</name>
    <dbReference type="NCBI Taxonomy" id="82655"/>
    <lineage>
        <taxon>Eukaryota</taxon>
        <taxon>Metazoa</taxon>
        <taxon>Chordata</taxon>
        <taxon>Craniata</taxon>
        <taxon>Vertebrata</taxon>
        <taxon>Euteleostomi</taxon>
        <taxon>Actinopterygii</taxon>
        <taxon>Neopterygii</taxon>
        <taxon>Teleostei</taxon>
        <taxon>Anguilliformes</taxon>
        <taxon>Congridae</taxon>
        <taxon>Conger</taxon>
    </lineage>
</organism>
<protein>
    <submittedName>
        <fullName evidence="2">Uncharacterized protein</fullName>
    </submittedName>
</protein>
<dbReference type="AlphaFoldDB" id="A0A9Q1E2X9"/>
<comment type="caution">
    <text evidence="2">The sequence shown here is derived from an EMBL/GenBank/DDBJ whole genome shotgun (WGS) entry which is preliminary data.</text>
</comment>
<gene>
    <name evidence="2" type="ORF">COCON_G00013220</name>
</gene>